<evidence type="ECO:0000313" key="2">
    <source>
        <dbReference type="EMBL" id="GBM14365.1"/>
    </source>
</evidence>
<comment type="caution">
    <text evidence="2">The sequence shown here is derived from an EMBL/GenBank/DDBJ whole genome shotgun (WGS) entry which is preliminary data.</text>
</comment>
<keyword evidence="3" id="KW-1185">Reference proteome</keyword>
<organism evidence="2 3">
    <name type="scientific">Araneus ventricosus</name>
    <name type="common">Orbweaver spider</name>
    <name type="synonym">Epeira ventricosa</name>
    <dbReference type="NCBI Taxonomy" id="182803"/>
    <lineage>
        <taxon>Eukaryota</taxon>
        <taxon>Metazoa</taxon>
        <taxon>Ecdysozoa</taxon>
        <taxon>Arthropoda</taxon>
        <taxon>Chelicerata</taxon>
        <taxon>Arachnida</taxon>
        <taxon>Araneae</taxon>
        <taxon>Araneomorphae</taxon>
        <taxon>Entelegynae</taxon>
        <taxon>Araneoidea</taxon>
        <taxon>Araneidae</taxon>
        <taxon>Araneus</taxon>
    </lineage>
</organism>
<protein>
    <submittedName>
        <fullName evidence="2">Uncharacterized protein</fullName>
    </submittedName>
</protein>
<accession>A0A4Y2DFP0</accession>
<gene>
    <name evidence="2" type="ORF">AVEN_55355_1</name>
</gene>
<name>A0A4Y2DFP0_ARAVE</name>
<feature type="region of interest" description="Disordered" evidence="1">
    <location>
        <begin position="93"/>
        <end position="114"/>
    </location>
</feature>
<evidence type="ECO:0000313" key="3">
    <source>
        <dbReference type="Proteomes" id="UP000499080"/>
    </source>
</evidence>
<reference evidence="2 3" key="1">
    <citation type="journal article" date="2019" name="Sci. Rep.">
        <title>Orb-weaving spider Araneus ventricosus genome elucidates the spidroin gene catalogue.</title>
        <authorList>
            <person name="Kono N."/>
            <person name="Nakamura H."/>
            <person name="Ohtoshi R."/>
            <person name="Moran D.A.P."/>
            <person name="Shinohara A."/>
            <person name="Yoshida Y."/>
            <person name="Fujiwara M."/>
            <person name="Mori M."/>
            <person name="Tomita M."/>
            <person name="Arakawa K."/>
        </authorList>
    </citation>
    <scope>NUCLEOTIDE SEQUENCE [LARGE SCALE GENOMIC DNA]</scope>
</reference>
<dbReference type="AlphaFoldDB" id="A0A4Y2DFP0"/>
<sequence>MQAAPKRGNDPFFPGSGDIVNFDLPCFISIWNSESDTFWRRVSSRSKMRAKNRIRIKSPSANQQVSQQCSESLDDAGNGRAYLLVRLAGQQRSLAEAGPGPDGTMRAASGRYAS</sequence>
<dbReference type="Proteomes" id="UP000499080">
    <property type="component" value="Unassembled WGS sequence"/>
</dbReference>
<dbReference type="EMBL" id="BGPR01000342">
    <property type="protein sequence ID" value="GBM14365.1"/>
    <property type="molecule type" value="Genomic_DNA"/>
</dbReference>
<proteinExistence type="predicted"/>
<evidence type="ECO:0000256" key="1">
    <source>
        <dbReference type="SAM" id="MobiDB-lite"/>
    </source>
</evidence>